<keyword evidence="1" id="KW-0812">Transmembrane</keyword>
<sequence length="44" mass="4834">MDSTRTKAYGIHRELLTVRGAPFSTTAVFAGTMMLVYLSAHALF</sequence>
<keyword evidence="1" id="KW-1133">Transmembrane helix</keyword>
<keyword evidence="3" id="KW-1185">Reference proteome</keyword>
<evidence type="ECO:0000313" key="3">
    <source>
        <dbReference type="Proteomes" id="UP001163255"/>
    </source>
</evidence>
<dbReference type="Proteomes" id="UP001163255">
    <property type="component" value="Chromosome"/>
</dbReference>
<evidence type="ECO:0000256" key="1">
    <source>
        <dbReference type="SAM" id="Phobius"/>
    </source>
</evidence>
<dbReference type="EMBL" id="CP103300">
    <property type="protein sequence ID" value="UYM18246.1"/>
    <property type="molecule type" value="Genomic_DNA"/>
</dbReference>
<reference evidence="2" key="1">
    <citation type="submission" date="2022-10" db="EMBL/GenBank/DDBJ databases">
        <title>Completed Genome Sequence of two octocoral isolated bacterium, Endozoicomonas euniceicola EF212T and Endozoicomonas gorgoniicola PS125T.</title>
        <authorList>
            <person name="Chiou Y.-J."/>
            <person name="Chen Y.-H."/>
        </authorList>
    </citation>
    <scope>NUCLEOTIDE SEQUENCE</scope>
    <source>
        <strain evidence="2">EF212</strain>
    </source>
</reference>
<name>A0ABY6GZN1_9GAMM</name>
<proteinExistence type="predicted"/>
<gene>
    <name evidence="2" type="ORF">NX720_10185</name>
</gene>
<organism evidence="2 3">
    <name type="scientific">Endozoicomonas euniceicola</name>
    <dbReference type="NCBI Taxonomy" id="1234143"/>
    <lineage>
        <taxon>Bacteria</taxon>
        <taxon>Pseudomonadati</taxon>
        <taxon>Pseudomonadota</taxon>
        <taxon>Gammaproteobacteria</taxon>
        <taxon>Oceanospirillales</taxon>
        <taxon>Endozoicomonadaceae</taxon>
        <taxon>Endozoicomonas</taxon>
    </lineage>
</organism>
<keyword evidence="1" id="KW-0472">Membrane</keyword>
<feature type="transmembrane region" description="Helical" evidence="1">
    <location>
        <begin position="21"/>
        <end position="40"/>
    </location>
</feature>
<accession>A0ABY6GZN1</accession>
<dbReference type="RefSeq" id="WP_262601000.1">
    <property type="nucleotide sequence ID" value="NZ_CP103300.1"/>
</dbReference>
<protein>
    <submittedName>
        <fullName evidence="2">Uncharacterized protein</fullName>
    </submittedName>
</protein>
<evidence type="ECO:0000313" key="2">
    <source>
        <dbReference type="EMBL" id="UYM18246.1"/>
    </source>
</evidence>